<feature type="compositionally biased region" description="Polar residues" evidence="1">
    <location>
        <begin position="60"/>
        <end position="74"/>
    </location>
</feature>
<name>B9TKG2_RICCO</name>
<keyword evidence="3" id="KW-1185">Reference proteome</keyword>
<evidence type="ECO:0000256" key="1">
    <source>
        <dbReference type="SAM" id="MobiDB-lite"/>
    </source>
</evidence>
<feature type="region of interest" description="Disordered" evidence="1">
    <location>
        <begin position="1"/>
        <end position="38"/>
    </location>
</feature>
<dbReference type="EMBL" id="EQ985245">
    <property type="protein sequence ID" value="EEF23653.1"/>
    <property type="molecule type" value="Genomic_DNA"/>
</dbReference>
<proteinExistence type="predicted"/>
<dbReference type="InParanoid" id="B9TKG2"/>
<sequence length="74" mass="7582">MPALAASTGSPDRAMPFGTRVGSKLTSRHEPVAWSATRETSSVPATTCRRDAGQGCEGSVTASPGSASCRTRSQ</sequence>
<dbReference type="AlphaFoldDB" id="B9TKG2"/>
<evidence type="ECO:0000313" key="2">
    <source>
        <dbReference type="EMBL" id="EEF23653.1"/>
    </source>
</evidence>
<protein>
    <submittedName>
        <fullName evidence="2">Uncharacterized protein</fullName>
    </submittedName>
</protein>
<accession>B9TKG2</accession>
<gene>
    <name evidence="2" type="ORF">RCOM_2004200</name>
</gene>
<reference evidence="3" key="1">
    <citation type="journal article" date="2010" name="Nat. Biotechnol.">
        <title>Draft genome sequence of the oilseed species Ricinus communis.</title>
        <authorList>
            <person name="Chan A.P."/>
            <person name="Crabtree J."/>
            <person name="Zhao Q."/>
            <person name="Lorenzi H."/>
            <person name="Orvis J."/>
            <person name="Puiu D."/>
            <person name="Melake-Berhan A."/>
            <person name="Jones K.M."/>
            <person name="Redman J."/>
            <person name="Chen G."/>
            <person name="Cahoon E.B."/>
            <person name="Gedil M."/>
            <person name="Stanke M."/>
            <person name="Haas B.J."/>
            <person name="Wortman J.R."/>
            <person name="Fraser-Liggett C.M."/>
            <person name="Ravel J."/>
            <person name="Rabinowicz P.D."/>
        </authorList>
    </citation>
    <scope>NUCLEOTIDE SEQUENCE [LARGE SCALE GENOMIC DNA]</scope>
    <source>
        <strain evidence="3">cv. Hale</strain>
    </source>
</reference>
<dbReference type="Proteomes" id="UP000008311">
    <property type="component" value="Unassembled WGS sequence"/>
</dbReference>
<organism evidence="2 3">
    <name type="scientific">Ricinus communis</name>
    <name type="common">Castor bean</name>
    <dbReference type="NCBI Taxonomy" id="3988"/>
    <lineage>
        <taxon>Eukaryota</taxon>
        <taxon>Viridiplantae</taxon>
        <taxon>Streptophyta</taxon>
        <taxon>Embryophyta</taxon>
        <taxon>Tracheophyta</taxon>
        <taxon>Spermatophyta</taxon>
        <taxon>Magnoliopsida</taxon>
        <taxon>eudicotyledons</taxon>
        <taxon>Gunneridae</taxon>
        <taxon>Pentapetalae</taxon>
        <taxon>rosids</taxon>
        <taxon>fabids</taxon>
        <taxon>Malpighiales</taxon>
        <taxon>Euphorbiaceae</taxon>
        <taxon>Acalyphoideae</taxon>
        <taxon>Acalypheae</taxon>
        <taxon>Ricinus</taxon>
    </lineage>
</organism>
<feature type="region of interest" description="Disordered" evidence="1">
    <location>
        <begin position="50"/>
        <end position="74"/>
    </location>
</feature>
<evidence type="ECO:0000313" key="3">
    <source>
        <dbReference type="Proteomes" id="UP000008311"/>
    </source>
</evidence>